<evidence type="ECO:0000313" key="1">
    <source>
        <dbReference type="EMBL" id="KAJ8122602.1"/>
    </source>
</evidence>
<sequence>MAFTRTYFLCPTSDFIHPPPIGPLCLGSIIRSTSAPQFPLNRFNAIAVADAYPPIIETDWKKTVSAETGQGLGVFAQFLQLATLGSPLDTDVEIARTRATGSVFAFDTVTTLSFEPSLEYVGEAVKAPAVQAWLKEPRQRFSPAVSLYLVTGIKLAKGARIRFSQGYKTTVSGHIGVALSALGAPLTVGPKGHWTSAKTDETELSRESEFVFAFCVKRLRFGRKLKVEKHNKGSFMSVGNGEREDDEGVLVEDVDGSDVRTAKVVPDGATENGSVYCAVAEPILDEVWIQN</sequence>
<dbReference type="Proteomes" id="UP001153334">
    <property type="component" value="Unassembled WGS sequence"/>
</dbReference>
<comment type="caution">
    <text evidence="1">The sequence shown here is derived from an EMBL/GenBank/DDBJ whole genome shotgun (WGS) entry which is preliminary data.</text>
</comment>
<protein>
    <submittedName>
        <fullName evidence="1">Uncharacterized protein</fullName>
    </submittedName>
</protein>
<reference evidence="1" key="1">
    <citation type="submission" date="2022-11" db="EMBL/GenBank/DDBJ databases">
        <title>Genome Sequence of Nemania bipapillata.</title>
        <authorList>
            <person name="Buettner E."/>
        </authorList>
    </citation>
    <scope>NUCLEOTIDE SEQUENCE</scope>
    <source>
        <strain evidence="1">CP14</strain>
    </source>
</reference>
<gene>
    <name evidence="1" type="ORF">ONZ43_g1244</name>
</gene>
<proteinExistence type="predicted"/>
<keyword evidence="2" id="KW-1185">Reference proteome</keyword>
<accession>A0ACC2J537</accession>
<evidence type="ECO:0000313" key="2">
    <source>
        <dbReference type="Proteomes" id="UP001153334"/>
    </source>
</evidence>
<name>A0ACC2J537_9PEZI</name>
<organism evidence="1 2">
    <name type="scientific">Nemania bipapillata</name>
    <dbReference type="NCBI Taxonomy" id="110536"/>
    <lineage>
        <taxon>Eukaryota</taxon>
        <taxon>Fungi</taxon>
        <taxon>Dikarya</taxon>
        <taxon>Ascomycota</taxon>
        <taxon>Pezizomycotina</taxon>
        <taxon>Sordariomycetes</taxon>
        <taxon>Xylariomycetidae</taxon>
        <taxon>Xylariales</taxon>
        <taxon>Xylariaceae</taxon>
        <taxon>Nemania</taxon>
    </lineage>
</organism>
<dbReference type="EMBL" id="JAPESX010000203">
    <property type="protein sequence ID" value="KAJ8122602.1"/>
    <property type="molecule type" value="Genomic_DNA"/>
</dbReference>